<gene>
    <name evidence="1" type="ORF">GCM10023165_50960</name>
</gene>
<sequence>MLSQFLRRHVAAAIYLACITAAFLSAVSLVAYAEELGQTPRERSALNCARNAE</sequence>
<protein>
    <submittedName>
        <fullName evidence="1">Uncharacterized protein</fullName>
    </submittedName>
</protein>
<reference evidence="2" key="1">
    <citation type="journal article" date="2019" name="Int. J. Syst. Evol. Microbiol.">
        <title>The Global Catalogue of Microorganisms (GCM) 10K type strain sequencing project: providing services to taxonomists for standard genome sequencing and annotation.</title>
        <authorList>
            <consortium name="The Broad Institute Genomics Platform"/>
            <consortium name="The Broad Institute Genome Sequencing Center for Infectious Disease"/>
            <person name="Wu L."/>
            <person name="Ma J."/>
        </authorList>
    </citation>
    <scope>NUCLEOTIDE SEQUENCE [LARGE SCALE GENOMIC DNA]</scope>
    <source>
        <strain evidence="2">JCM 17804</strain>
    </source>
</reference>
<organism evidence="1 2">
    <name type="scientific">Variovorax defluvii</name>
    <dbReference type="NCBI Taxonomy" id="913761"/>
    <lineage>
        <taxon>Bacteria</taxon>
        <taxon>Pseudomonadati</taxon>
        <taxon>Pseudomonadota</taxon>
        <taxon>Betaproteobacteria</taxon>
        <taxon>Burkholderiales</taxon>
        <taxon>Comamonadaceae</taxon>
        <taxon>Variovorax</taxon>
    </lineage>
</organism>
<keyword evidence="2" id="KW-1185">Reference proteome</keyword>
<comment type="caution">
    <text evidence="1">The sequence shown here is derived from an EMBL/GenBank/DDBJ whole genome shotgun (WGS) entry which is preliminary data.</text>
</comment>
<accession>A0ABP8IEE9</accession>
<dbReference type="RefSeq" id="WP_345541524.1">
    <property type="nucleotide sequence ID" value="NZ_BAABGJ010000081.1"/>
</dbReference>
<evidence type="ECO:0000313" key="1">
    <source>
        <dbReference type="EMBL" id="GAA4357224.1"/>
    </source>
</evidence>
<dbReference type="Proteomes" id="UP001500975">
    <property type="component" value="Unassembled WGS sequence"/>
</dbReference>
<dbReference type="EMBL" id="BAABGJ010000081">
    <property type="protein sequence ID" value="GAA4357224.1"/>
    <property type="molecule type" value="Genomic_DNA"/>
</dbReference>
<evidence type="ECO:0000313" key="2">
    <source>
        <dbReference type="Proteomes" id="UP001500975"/>
    </source>
</evidence>
<name>A0ABP8IEE9_9BURK</name>
<proteinExistence type="predicted"/>